<dbReference type="InterPro" id="IPR003352">
    <property type="entry name" value="PTS_EIIC"/>
</dbReference>
<dbReference type="InterPro" id="IPR004796">
    <property type="entry name" value="PTS_IIC_cello"/>
</dbReference>
<feature type="transmembrane region" description="Helical" evidence="9">
    <location>
        <begin position="80"/>
        <end position="98"/>
    </location>
</feature>
<feature type="transmembrane region" description="Helical" evidence="9">
    <location>
        <begin position="389"/>
        <end position="413"/>
    </location>
</feature>
<feature type="domain" description="PTS EIIC type-3" evidence="10">
    <location>
        <begin position="10"/>
        <end position="413"/>
    </location>
</feature>
<name>A0ABU1A5T3_9LACO</name>
<feature type="transmembrane region" description="Helical" evidence="9">
    <location>
        <begin position="180"/>
        <end position="200"/>
    </location>
</feature>
<evidence type="ECO:0000313" key="11">
    <source>
        <dbReference type="EMBL" id="MDQ7936268.1"/>
    </source>
</evidence>
<keyword evidence="4 8" id="KW-0762">Sugar transport</keyword>
<dbReference type="NCBIfam" id="TIGR00410">
    <property type="entry name" value="lacE"/>
    <property type="match status" value="1"/>
</dbReference>
<dbReference type="InterPro" id="IPR051088">
    <property type="entry name" value="PTS_Sugar-EIIC/EIIB"/>
</dbReference>
<feature type="transmembrane region" description="Helical" evidence="9">
    <location>
        <begin position="34"/>
        <end position="55"/>
    </location>
</feature>
<keyword evidence="11" id="KW-0808">Transferase</keyword>
<feature type="transmembrane region" description="Helical" evidence="9">
    <location>
        <begin position="220"/>
        <end position="243"/>
    </location>
</feature>
<proteinExistence type="predicted"/>
<evidence type="ECO:0000256" key="7">
    <source>
        <dbReference type="ARBA" id="ARBA00023136"/>
    </source>
</evidence>
<dbReference type="PANTHER" id="PTHR33989:SF11">
    <property type="entry name" value="LICHENAN PERMEASE IIC COMPONENT"/>
    <property type="match status" value="1"/>
</dbReference>
<keyword evidence="3 8" id="KW-1003">Cell membrane</keyword>
<dbReference type="Proteomes" id="UP001227831">
    <property type="component" value="Unassembled WGS sequence"/>
</dbReference>
<keyword evidence="5 9" id="KW-0812">Transmembrane</keyword>
<keyword evidence="6 9" id="KW-1133">Transmembrane helix</keyword>
<dbReference type="NCBIfam" id="TIGR00359">
    <property type="entry name" value="cello_pts_IIC"/>
    <property type="match status" value="1"/>
</dbReference>
<dbReference type="RefSeq" id="WP_308702104.1">
    <property type="nucleotide sequence ID" value="NZ_AP027463.1"/>
</dbReference>
<organism evidence="11 12">
    <name type="scientific">Lactiplantibacillus brownii</name>
    <dbReference type="NCBI Taxonomy" id="3069269"/>
    <lineage>
        <taxon>Bacteria</taxon>
        <taxon>Bacillati</taxon>
        <taxon>Bacillota</taxon>
        <taxon>Bacilli</taxon>
        <taxon>Lactobacillales</taxon>
        <taxon>Lactobacillaceae</taxon>
        <taxon>Lactiplantibacillus</taxon>
    </lineage>
</organism>
<sequence>MSENNKSSFVNDRLVPLFGKIAGSRHLIALRDGMTLAVPMIIIGSVFMIIAQFPIQGYQNFMLNTFGKNWATIVQYPTNASFHVMGLIAVIGISYNMAKSYKVDPISASIVSMSAWLLTIPLNTDKAGALWVPLTQLDSAGLFTALLIGLFITDLYVFMVHRNWTIKMPDSVPPAVSNSFAALVPGAIILVLIWVLRLLVEATPMGSIPNVISFVLAKPLGLLSNTLPGALVAEFLICLLWIFGIHGANVVSGVMSPIWLSAMSQNAHAVSAGKAIPNIVTSQFFDNFIHMGGSGATLGLAFMIAFVSRSAEFKTLGKLIIGPAIFNINEPIVFGLPIVMNYRMAIPFILAPLTNVVTTYVAMSTGLVAKTMGVMVPWTTPPIISGYLATGHVSGAVMQIVNIVLDGAIYYFFFKALDRDKVKEEKTFAAKEAAAAAQTAKA</sequence>
<dbReference type="PIRSF" id="PIRSF006351">
    <property type="entry name" value="PTS_EIIC-Cellobiose"/>
    <property type="match status" value="1"/>
</dbReference>
<keyword evidence="12" id="KW-1185">Reference proteome</keyword>
<comment type="subcellular location">
    <subcellularLocation>
        <location evidence="1">Cell membrane</location>
        <topology evidence="1">Multi-pass membrane protein</topology>
    </subcellularLocation>
</comment>
<evidence type="ECO:0000256" key="2">
    <source>
        <dbReference type="ARBA" id="ARBA00022448"/>
    </source>
</evidence>
<evidence type="ECO:0000256" key="4">
    <source>
        <dbReference type="ARBA" id="ARBA00022597"/>
    </source>
</evidence>
<feature type="transmembrane region" description="Helical" evidence="9">
    <location>
        <begin position="142"/>
        <end position="159"/>
    </location>
</feature>
<dbReference type="PANTHER" id="PTHR33989">
    <property type="match status" value="1"/>
</dbReference>
<protein>
    <recommendedName>
        <fullName evidence="8">Permease IIC component</fullName>
    </recommendedName>
</protein>
<reference evidence="11 12" key="1">
    <citation type="journal article" date="2023" name="Int. J. Syst. Evol. Microbiol.">
        <title>Lactiplantibacillus brownii sp. nov., a novel psychrotolerant species isolated from sauerkraut.</title>
        <authorList>
            <person name="Heng Y.C."/>
            <person name="Silvaraju S."/>
            <person name="Lee J.K.Y."/>
            <person name="Kittelmann S."/>
        </authorList>
    </citation>
    <scope>NUCLEOTIDE SEQUENCE [LARGE SCALE GENOMIC DNA]</scope>
    <source>
        <strain evidence="11 12">WILCCON 0030</strain>
    </source>
</reference>
<evidence type="ECO:0000313" key="12">
    <source>
        <dbReference type="Proteomes" id="UP001227831"/>
    </source>
</evidence>
<evidence type="ECO:0000256" key="8">
    <source>
        <dbReference type="PIRNR" id="PIRNR006351"/>
    </source>
</evidence>
<feature type="transmembrane region" description="Helical" evidence="9">
    <location>
        <begin position="346"/>
        <end position="369"/>
    </location>
</feature>
<evidence type="ECO:0000256" key="3">
    <source>
        <dbReference type="ARBA" id="ARBA00022475"/>
    </source>
</evidence>
<comment type="function">
    <text evidence="8">The phosphoenolpyruvate-dependent sugar phosphotransferase system (PTS), a major carbohydrate active -transport system, catalyzes the phosphorylation of incoming sugar substrates concomitant with their translocation across the cell membrane.</text>
</comment>
<dbReference type="Pfam" id="PF02378">
    <property type="entry name" value="PTS_EIIC"/>
    <property type="match status" value="1"/>
</dbReference>
<evidence type="ECO:0000256" key="6">
    <source>
        <dbReference type="ARBA" id="ARBA00022989"/>
    </source>
</evidence>
<feature type="transmembrane region" description="Helical" evidence="9">
    <location>
        <begin position="105"/>
        <end position="122"/>
    </location>
</feature>
<evidence type="ECO:0000256" key="9">
    <source>
        <dbReference type="SAM" id="Phobius"/>
    </source>
</evidence>
<comment type="caution">
    <text evidence="11">The sequence shown here is derived from an EMBL/GenBank/DDBJ whole genome shotgun (WGS) entry which is preliminary data.</text>
</comment>
<dbReference type="EMBL" id="JAVCWF010000001">
    <property type="protein sequence ID" value="MDQ7936268.1"/>
    <property type="molecule type" value="Genomic_DNA"/>
</dbReference>
<accession>A0ABU1A5T3</accession>
<dbReference type="InterPro" id="IPR004501">
    <property type="entry name" value="PTS_EIIC_3"/>
</dbReference>
<dbReference type="GO" id="GO:0016740">
    <property type="term" value="F:transferase activity"/>
    <property type="evidence" value="ECO:0007669"/>
    <property type="project" value="UniProtKB-KW"/>
</dbReference>
<evidence type="ECO:0000256" key="5">
    <source>
        <dbReference type="ARBA" id="ARBA00022692"/>
    </source>
</evidence>
<keyword evidence="2 8" id="KW-0813">Transport</keyword>
<dbReference type="PROSITE" id="PS51105">
    <property type="entry name" value="PTS_EIIC_TYPE_3"/>
    <property type="match status" value="1"/>
</dbReference>
<keyword evidence="7 8" id="KW-0472">Membrane</keyword>
<gene>
    <name evidence="11" type="primary">celB</name>
    <name evidence="11" type="ORF">RA086_01205</name>
</gene>
<evidence type="ECO:0000256" key="1">
    <source>
        <dbReference type="ARBA" id="ARBA00004651"/>
    </source>
</evidence>
<evidence type="ECO:0000259" key="10">
    <source>
        <dbReference type="PROSITE" id="PS51105"/>
    </source>
</evidence>
<feature type="transmembrane region" description="Helical" evidence="9">
    <location>
        <begin position="288"/>
        <end position="307"/>
    </location>
</feature>